<keyword evidence="2" id="KW-1185">Reference proteome</keyword>
<accession>A0A0V1GDQ1</accession>
<organism evidence="1 2">
    <name type="scientific">Trichinella zimbabwensis</name>
    <dbReference type="NCBI Taxonomy" id="268475"/>
    <lineage>
        <taxon>Eukaryota</taxon>
        <taxon>Metazoa</taxon>
        <taxon>Ecdysozoa</taxon>
        <taxon>Nematoda</taxon>
        <taxon>Enoplea</taxon>
        <taxon>Dorylaimia</taxon>
        <taxon>Trichinellida</taxon>
        <taxon>Trichinellidae</taxon>
        <taxon>Trichinella</taxon>
    </lineage>
</organism>
<dbReference type="Proteomes" id="UP000055024">
    <property type="component" value="Unassembled WGS sequence"/>
</dbReference>
<dbReference type="AlphaFoldDB" id="A0A0V1GDQ1"/>
<name>A0A0V1GDQ1_9BILA</name>
<dbReference type="EMBL" id="JYDP01002868">
    <property type="protein sequence ID" value="KRY96394.1"/>
    <property type="molecule type" value="Genomic_DNA"/>
</dbReference>
<protein>
    <submittedName>
        <fullName evidence="1">Uncharacterized protein</fullName>
    </submittedName>
</protein>
<evidence type="ECO:0000313" key="2">
    <source>
        <dbReference type="Proteomes" id="UP000055024"/>
    </source>
</evidence>
<reference evidence="1 2" key="1">
    <citation type="submission" date="2015-01" db="EMBL/GenBank/DDBJ databases">
        <title>Evolution of Trichinella species and genotypes.</title>
        <authorList>
            <person name="Korhonen P.K."/>
            <person name="Edoardo P."/>
            <person name="Giuseppe L.R."/>
            <person name="Gasser R.B."/>
        </authorList>
    </citation>
    <scope>NUCLEOTIDE SEQUENCE [LARGE SCALE GENOMIC DNA]</scope>
    <source>
        <strain evidence="1">ISS1029</strain>
    </source>
</reference>
<proteinExistence type="predicted"/>
<sequence length="47" mass="5427">MQWTTEDWAASQCYPSISCTRFSSSLYVISRDTQIRHVVYPSPLDVT</sequence>
<evidence type="ECO:0000313" key="1">
    <source>
        <dbReference type="EMBL" id="KRY96394.1"/>
    </source>
</evidence>
<gene>
    <name evidence="1" type="ORF">T11_5988</name>
</gene>
<comment type="caution">
    <text evidence="1">The sequence shown here is derived from an EMBL/GenBank/DDBJ whole genome shotgun (WGS) entry which is preliminary data.</text>
</comment>